<evidence type="ECO:0000256" key="1">
    <source>
        <dbReference type="SAM" id="SignalP"/>
    </source>
</evidence>
<dbReference type="EMBL" id="GEDC01002201">
    <property type="protein sequence ID" value="JAS35097.1"/>
    <property type="molecule type" value="Transcribed_RNA"/>
</dbReference>
<feature type="chain" id="PRO_5008582078" evidence="1">
    <location>
        <begin position="18"/>
        <end position="157"/>
    </location>
</feature>
<accession>A0A1B6EB16</accession>
<sequence length="157" mass="19035">MFNYFFIIVLLYSLTLAFKFNHDDLREINKKARQASDIIEQALARANATGVTPEERFKEYRIVVSTHRSVFELFKAIYDKYEKRRDKSKIYRVLNSTLNTIDEMEKYNDRPVEVRLAEVNKVFQQIEVLKKKLQPIRELRELNIYDMQIFDKYMFFK</sequence>
<evidence type="ECO:0000313" key="2">
    <source>
        <dbReference type="EMBL" id="JAS35097.1"/>
    </source>
</evidence>
<keyword evidence="1" id="KW-0732">Signal</keyword>
<name>A0A1B6EB16_9HEMI</name>
<gene>
    <name evidence="2" type="ORF">g.998</name>
</gene>
<protein>
    <submittedName>
        <fullName evidence="2">Uncharacterized protein</fullName>
    </submittedName>
</protein>
<organism evidence="2">
    <name type="scientific">Clastoptera arizonana</name>
    <name type="common">Arizona spittle bug</name>
    <dbReference type="NCBI Taxonomy" id="38151"/>
    <lineage>
        <taxon>Eukaryota</taxon>
        <taxon>Metazoa</taxon>
        <taxon>Ecdysozoa</taxon>
        <taxon>Arthropoda</taxon>
        <taxon>Hexapoda</taxon>
        <taxon>Insecta</taxon>
        <taxon>Pterygota</taxon>
        <taxon>Neoptera</taxon>
        <taxon>Paraneoptera</taxon>
        <taxon>Hemiptera</taxon>
        <taxon>Auchenorrhyncha</taxon>
        <taxon>Cercopoidea</taxon>
        <taxon>Clastopteridae</taxon>
        <taxon>Clastoptera</taxon>
    </lineage>
</organism>
<reference evidence="2" key="1">
    <citation type="submission" date="2015-12" db="EMBL/GenBank/DDBJ databases">
        <title>De novo transcriptome assembly of four potential Pierce s Disease insect vectors from Arizona vineyards.</title>
        <authorList>
            <person name="Tassone E.E."/>
        </authorList>
    </citation>
    <scope>NUCLEOTIDE SEQUENCE</scope>
</reference>
<proteinExistence type="predicted"/>
<dbReference type="AlphaFoldDB" id="A0A1B6EB16"/>
<feature type="signal peptide" evidence="1">
    <location>
        <begin position="1"/>
        <end position="17"/>
    </location>
</feature>